<protein>
    <submittedName>
        <fullName evidence="3">Protoporphyrinogen oxidase</fullName>
    </submittedName>
</protein>
<organism evidence="3 4">
    <name type="scientific">Arboricoccus pini</name>
    <dbReference type="NCBI Taxonomy" id="1963835"/>
    <lineage>
        <taxon>Bacteria</taxon>
        <taxon>Pseudomonadati</taxon>
        <taxon>Pseudomonadota</taxon>
        <taxon>Alphaproteobacteria</taxon>
        <taxon>Geminicoccales</taxon>
        <taxon>Geminicoccaceae</taxon>
        <taxon>Arboricoccus</taxon>
    </lineage>
</organism>
<dbReference type="RefSeq" id="WP_088562414.1">
    <property type="nucleotide sequence ID" value="NZ_FYEH01000012.1"/>
</dbReference>
<dbReference type="EMBL" id="FYEH01000012">
    <property type="protein sequence ID" value="SNB75054.1"/>
    <property type="molecule type" value="Genomic_DNA"/>
</dbReference>
<dbReference type="PANTHER" id="PTHR43734:SF1">
    <property type="entry name" value="PHYTOENE DESATURASE"/>
    <property type="match status" value="1"/>
</dbReference>
<dbReference type="SUPFAM" id="SSF51905">
    <property type="entry name" value="FAD/NAD(P)-binding domain"/>
    <property type="match status" value="1"/>
</dbReference>
<dbReference type="Gene3D" id="3.50.50.60">
    <property type="entry name" value="FAD/NAD(P)-binding domain"/>
    <property type="match status" value="1"/>
</dbReference>
<evidence type="ECO:0000259" key="2">
    <source>
        <dbReference type="Pfam" id="PF01593"/>
    </source>
</evidence>
<evidence type="ECO:0000313" key="4">
    <source>
        <dbReference type="Proteomes" id="UP000197065"/>
    </source>
</evidence>
<keyword evidence="4" id="KW-1185">Reference proteome</keyword>
<evidence type="ECO:0000313" key="3">
    <source>
        <dbReference type="EMBL" id="SNB75054.1"/>
    </source>
</evidence>
<dbReference type="PANTHER" id="PTHR43734">
    <property type="entry name" value="PHYTOENE DESATURASE"/>
    <property type="match status" value="1"/>
</dbReference>
<comment type="similarity">
    <text evidence="1">Belongs to the carotenoid/retinoid oxidoreductase family.</text>
</comment>
<dbReference type="InterPro" id="IPR002937">
    <property type="entry name" value="Amino_oxidase"/>
</dbReference>
<accession>A0A212RR73</accession>
<evidence type="ECO:0000256" key="1">
    <source>
        <dbReference type="ARBA" id="ARBA00006046"/>
    </source>
</evidence>
<dbReference type="Pfam" id="PF01593">
    <property type="entry name" value="Amino_oxidase"/>
    <property type="match status" value="1"/>
</dbReference>
<dbReference type="InterPro" id="IPR036188">
    <property type="entry name" value="FAD/NAD-bd_sf"/>
</dbReference>
<dbReference type="OrthoDB" id="9774675at2"/>
<reference evidence="3 4" key="1">
    <citation type="submission" date="2017-06" db="EMBL/GenBank/DDBJ databases">
        <authorList>
            <person name="Kim H.J."/>
            <person name="Triplett B.A."/>
        </authorList>
    </citation>
    <scope>NUCLEOTIDE SEQUENCE [LARGE SCALE GENOMIC DNA]</scope>
    <source>
        <strain evidence="3 4">B29T1</strain>
    </source>
</reference>
<dbReference type="AlphaFoldDB" id="A0A212RR73"/>
<gene>
    <name evidence="3" type="ORF">SAMN07250955_11283</name>
</gene>
<dbReference type="Proteomes" id="UP000197065">
    <property type="component" value="Unassembled WGS sequence"/>
</dbReference>
<proteinExistence type="inferred from homology"/>
<sequence length="465" mass="51299">MRTDTGRFDVIILGGGVTGLTYARDLARSGQRVCLVEPEDRLGGNQRSWSQGDYTFDIGAFFFTRGGPFLQTFAEVGEMFEDVKPSFGRINPHGAVLTYPVKPRELVRDLTPLELLALPVDLFLSRIRYARMRSAGDFARFYLGNLIYARTGLKGYIERFFSSSDHTVDVDFARKRMRWIADAASLRGRFQRRRVRRVESGAVQACVRPRQGFEALYARIGELLGQDGVTIITGADLQDLQRTPDGFALRVNGQQIQGDRVIGTIPGEAMARLIGLTPIETPPTLDLVTLFARAPERLNTPHGVLFNFTAEGRWKRLTMHSRFYAGYDHDHMSIEITSKDGAAEPVEEHLAAISRQLQATGLLKAPLELLGHSLTGHAYPLYRQGVMAASQRLQAQLKAFGIELAGRQGNFDYIPSADLAVKLVRAQAAARQTPAPDISITKQTTQLPAAPLTSSGLVPPTQGAT</sequence>
<dbReference type="GO" id="GO:0016491">
    <property type="term" value="F:oxidoreductase activity"/>
    <property type="evidence" value="ECO:0007669"/>
    <property type="project" value="InterPro"/>
</dbReference>
<name>A0A212RR73_9PROT</name>
<feature type="domain" description="Amine oxidase" evidence="2">
    <location>
        <begin position="18"/>
        <end position="311"/>
    </location>
</feature>